<reference evidence="2 3" key="1">
    <citation type="journal article" date="2015" name="Genome Biol. Evol.">
        <title>Comparative Genomics of a Bacterivorous Green Alga Reveals Evolutionary Causalities and Consequences of Phago-Mixotrophic Mode of Nutrition.</title>
        <authorList>
            <person name="Burns J.A."/>
            <person name="Paasch A."/>
            <person name="Narechania A."/>
            <person name="Kim E."/>
        </authorList>
    </citation>
    <scope>NUCLEOTIDE SEQUENCE [LARGE SCALE GENOMIC DNA]</scope>
    <source>
        <strain evidence="2 3">PLY_AMNH</strain>
    </source>
</reference>
<feature type="transmembrane region" description="Helical" evidence="1">
    <location>
        <begin position="163"/>
        <end position="182"/>
    </location>
</feature>
<comment type="caution">
    <text evidence="2">The sequence shown here is derived from an EMBL/GenBank/DDBJ whole genome shotgun (WGS) entry which is preliminary data.</text>
</comment>
<keyword evidence="1" id="KW-1133">Transmembrane helix</keyword>
<accession>A0AAE0LKV1</accession>
<dbReference type="AlphaFoldDB" id="A0AAE0LKV1"/>
<name>A0AAE0LKV1_9CHLO</name>
<evidence type="ECO:0000256" key="1">
    <source>
        <dbReference type="SAM" id="Phobius"/>
    </source>
</evidence>
<gene>
    <name evidence="2" type="ORF">CYMTET_4071</name>
</gene>
<keyword evidence="1" id="KW-0812">Transmembrane</keyword>
<feature type="transmembrane region" description="Helical" evidence="1">
    <location>
        <begin position="96"/>
        <end position="118"/>
    </location>
</feature>
<protein>
    <submittedName>
        <fullName evidence="2">Uncharacterized protein</fullName>
    </submittedName>
</protein>
<feature type="transmembrane region" description="Helical" evidence="1">
    <location>
        <begin position="130"/>
        <end position="151"/>
    </location>
</feature>
<feature type="transmembrane region" description="Helical" evidence="1">
    <location>
        <begin position="56"/>
        <end position="76"/>
    </location>
</feature>
<organism evidence="2 3">
    <name type="scientific">Cymbomonas tetramitiformis</name>
    <dbReference type="NCBI Taxonomy" id="36881"/>
    <lineage>
        <taxon>Eukaryota</taxon>
        <taxon>Viridiplantae</taxon>
        <taxon>Chlorophyta</taxon>
        <taxon>Pyramimonadophyceae</taxon>
        <taxon>Pyramimonadales</taxon>
        <taxon>Pyramimonadaceae</taxon>
        <taxon>Cymbomonas</taxon>
    </lineage>
</organism>
<sequence>MLSCHKLKRRFAQRSAVKLGTKPFLYGCALETLWPKFTHFGHVSLTDSTNYYNTQLGGVFLLAMSTVAAIMVPQALNRPKEEGGGKLAAKKTADRLIGWGLILGICFGGLQLACLPLLNFFSPLPEVQEAAVLPSIIGAVLQIINGVVFIAEGIMQGHQEFGLLARNSAVSAACLVGFLYFFGSTLPGVWGSFWAFNISRLLFALHHHFIAGPLAPCNMANADDDTTSKFG</sequence>
<keyword evidence="3" id="KW-1185">Reference proteome</keyword>
<keyword evidence="1" id="KW-0472">Membrane</keyword>
<dbReference type="Proteomes" id="UP001190700">
    <property type="component" value="Unassembled WGS sequence"/>
</dbReference>
<evidence type="ECO:0000313" key="2">
    <source>
        <dbReference type="EMBL" id="KAK3288454.1"/>
    </source>
</evidence>
<evidence type="ECO:0000313" key="3">
    <source>
        <dbReference type="Proteomes" id="UP001190700"/>
    </source>
</evidence>
<dbReference type="EMBL" id="LGRX02000471">
    <property type="protein sequence ID" value="KAK3288454.1"/>
    <property type="molecule type" value="Genomic_DNA"/>
</dbReference>
<proteinExistence type="predicted"/>